<evidence type="ECO:0000256" key="3">
    <source>
        <dbReference type="ARBA" id="ARBA00023136"/>
    </source>
</evidence>
<dbReference type="Proteomes" id="UP000306196">
    <property type="component" value="Unassembled WGS sequence"/>
</dbReference>
<dbReference type="SMART" id="SM00900">
    <property type="entry name" value="FMN_bind"/>
    <property type="match status" value="1"/>
</dbReference>
<evidence type="ECO:0000313" key="7">
    <source>
        <dbReference type="Proteomes" id="UP000306196"/>
    </source>
</evidence>
<reference evidence="6 7" key="1">
    <citation type="submission" date="2019-05" db="EMBL/GenBank/DDBJ databases">
        <title>Verrucobacter flavum gen. nov., sp. nov. a new member of the family Verrucomicrobiaceae.</title>
        <authorList>
            <person name="Szuroczki S."/>
            <person name="Abbaszade G."/>
            <person name="Szabo A."/>
            <person name="Felfoldi T."/>
            <person name="Schumann P."/>
            <person name="Boka K."/>
            <person name="Keki Z."/>
            <person name="Toumi M."/>
            <person name="Toth E."/>
        </authorList>
    </citation>
    <scope>NUCLEOTIDE SEQUENCE [LARGE SCALE GENOMIC DNA]</scope>
    <source>
        <strain evidence="6 7">MG-N-17</strain>
    </source>
</reference>
<sequence>MLHSAAHSILLRAWRAGVLVAIAWLIHQQHDWLSAQRDATLTPDRIRDFFPEADSLGPRDPQSGIQKVLNTYGDTLGLVTQTSPVSDNIIGYSGPTNSLIALDPQARVIGIRILHSDDTSDHLATVLKNRPFFNTFKNLKLGDLQPPEKIDLVSGATLTSDAIAQGILKRLGGNAPSLRFPEPLTLAEIQKLKPDAAQLQPLEKHPDIFQVLDAQQNILAQVTRTAPQSDAIVGYKGPSDTLIVLDPTGTKIESFHLRKSFDNAEYVAYATGDKFFAKTFTGMTLDQLATLDFNAAGIAGATGATQTSWAMSEGMKRRAAALIEPPPSASLQIQLPTLKPADYGLLAVIAFSVLMTFTSLRGKRWARALHQIALIGYAGLYSGAMISQGLLTGWSRHGVPWQSAPVLLLLTALALALPLFTRRQFYCHHYCPHGALQQWLSKRLKNKNHLRIPAPLNRLLETIPLLLLTFILVIVMLGLNIDINKLEAFDAWLVTVAGWGILLTAIAGLIFSLFTPMAYCRYGCPTGALLKFVRYAGASDHFGKKDAVALALLLLAALLHWQLAWT</sequence>
<organism evidence="6 7">
    <name type="scientific">Phragmitibacter flavus</name>
    <dbReference type="NCBI Taxonomy" id="2576071"/>
    <lineage>
        <taxon>Bacteria</taxon>
        <taxon>Pseudomonadati</taxon>
        <taxon>Verrucomicrobiota</taxon>
        <taxon>Verrucomicrobiia</taxon>
        <taxon>Verrucomicrobiales</taxon>
        <taxon>Verrucomicrobiaceae</taxon>
        <taxon>Phragmitibacter</taxon>
    </lineage>
</organism>
<keyword evidence="3 4" id="KW-0472">Membrane</keyword>
<feature type="transmembrane region" description="Helical" evidence="4">
    <location>
        <begin position="491"/>
        <end position="514"/>
    </location>
</feature>
<feature type="transmembrane region" description="Helical" evidence="4">
    <location>
        <begin position="459"/>
        <end position="479"/>
    </location>
</feature>
<evidence type="ECO:0000256" key="4">
    <source>
        <dbReference type="SAM" id="Phobius"/>
    </source>
</evidence>
<dbReference type="GO" id="GO:0010181">
    <property type="term" value="F:FMN binding"/>
    <property type="evidence" value="ECO:0007669"/>
    <property type="project" value="InterPro"/>
</dbReference>
<name>A0A5R8KDP0_9BACT</name>
<feature type="transmembrane region" description="Helical" evidence="4">
    <location>
        <begin position="403"/>
        <end position="420"/>
    </location>
</feature>
<dbReference type="InterPro" id="IPR052378">
    <property type="entry name" value="NosR_regulator"/>
</dbReference>
<keyword evidence="2" id="KW-1003">Cell membrane</keyword>
<evidence type="ECO:0000259" key="5">
    <source>
        <dbReference type="SMART" id="SM00900"/>
    </source>
</evidence>
<dbReference type="Pfam" id="PF12801">
    <property type="entry name" value="Fer4_5"/>
    <property type="match status" value="2"/>
</dbReference>
<comment type="caution">
    <text evidence="6">The sequence shown here is derived from an EMBL/GenBank/DDBJ whole genome shotgun (WGS) entry which is preliminary data.</text>
</comment>
<accession>A0A5R8KDP0</accession>
<feature type="transmembrane region" description="Helical" evidence="4">
    <location>
        <begin position="372"/>
        <end position="391"/>
    </location>
</feature>
<dbReference type="InterPro" id="IPR017896">
    <property type="entry name" value="4Fe4S_Fe-S-bd"/>
</dbReference>
<dbReference type="PANTHER" id="PTHR30224:SF4">
    <property type="entry name" value="ELECTRON TRANSPORT PROTEIN YCCM-RELATED"/>
    <property type="match status" value="1"/>
</dbReference>
<comment type="subcellular location">
    <subcellularLocation>
        <location evidence="1">Cell membrane</location>
    </subcellularLocation>
</comment>
<dbReference type="EMBL" id="VAUV01000008">
    <property type="protein sequence ID" value="TLD70416.1"/>
    <property type="molecule type" value="Genomic_DNA"/>
</dbReference>
<keyword evidence="4" id="KW-1133">Transmembrane helix</keyword>
<feature type="transmembrane region" description="Helical" evidence="4">
    <location>
        <begin position="547"/>
        <end position="565"/>
    </location>
</feature>
<dbReference type="RefSeq" id="WP_138086472.1">
    <property type="nucleotide sequence ID" value="NZ_VAUV01000008.1"/>
</dbReference>
<dbReference type="OrthoDB" id="181415at2"/>
<dbReference type="InterPro" id="IPR007329">
    <property type="entry name" value="FMN-bd"/>
</dbReference>
<protein>
    <submittedName>
        <fullName evidence="6">4Fe-4S binding protein</fullName>
    </submittedName>
</protein>
<keyword evidence="4" id="KW-0812">Transmembrane</keyword>
<evidence type="ECO:0000313" key="6">
    <source>
        <dbReference type="EMBL" id="TLD70416.1"/>
    </source>
</evidence>
<dbReference type="GO" id="GO:0005886">
    <property type="term" value="C:plasma membrane"/>
    <property type="evidence" value="ECO:0007669"/>
    <property type="project" value="UniProtKB-SubCell"/>
</dbReference>
<feature type="transmembrane region" description="Helical" evidence="4">
    <location>
        <begin position="343"/>
        <end position="360"/>
    </location>
</feature>
<proteinExistence type="predicted"/>
<dbReference type="PANTHER" id="PTHR30224">
    <property type="entry name" value="ELECTRON TRANSPORT PROTEIN"/>
    <property type="match status" value="1"/>
</dbReference>
<feature type="domain" description="FMN-binding" evidence="5">
    <location>
        <begin position="91"/>
        <end position="174"/>
    </location>
</feature>
<dbReference type="AlphaFoldDB" id="A0A5R8KDP0"/>
<gene>
    <name evidence="6" type="ORF">FEM03_11835</name>
</gene>
<keyword evidence="7" id="KW-1185">Reference proteome</keyword>
<evidence type="ECO:0000256" key="2">
    <source>
        <dbReference type="ARBA" id="ARBA00022475"/>
    </source>
</evidence>
<evidence type="ECO:0000256" key="1">
    <source>
        <dbReference type="ARBA" id="ARBA00004236"/>
    </source>
</evidence>
<dbReference type="Pfam" id="PF04205">
    <property type="entry name" value="FMN_bind"/>
    <property type="match status" value="1"/>
</dbReference>